<protein>
    <submittedName>
        <fullName evidence="4">Uncharacterized protein</fullName>
    </submittedName>
</protein>
<keyword evidence="5" id="KW-1185">Reference proteome</keyword>
<evidence type="ECO:0000313" key="4">
    <source>
        <dbReference type="EMBL" id="KAK3302970.1"/>
    </source>
</evidence>
<dbReference type="Pfam" id="PF00106">
    <property type="entry name" value="adh_short"/>
    <property type="match status" value="1"/>
</dbReference>
<dbReference type="CDD" id="cd05233">
    <property type="entry name" value="SDR_c"/>
    <property type="match status" value="1"/>
</dbReference>
<dbReference type="GO" id="GO:0016491">
    <property type="term" value="F:oxidoreductase activity"/>
    <property type="evidence" value="ECO:0007669"/>
    <property type="project" value="UniProtKB-KW"/>
</dbReference>
<dbReference type="Proteomes" id="UP001273166">
    <property type="component" value="Unassembled WGS sequence"/>
</dbReference>
<accession>A0AAJ0GNH0</accession>
<keyword evidence="2" id="KW-0521">NADP</keyword>
<dbReference type="PANTHER" id="PTHR43618:SF18">
    <property type="entry name" value="SHORT CHAIN DEHYDROGENASE_REDUCTASE FAMILY (AFU_ORTHOLOGUE AFUA_5G12480)"/>
    <property type="match status" value="1"/>
</dbReference>
<sequence>MDSPLDAAKLFRVDGMVAVITGGGTGIGLTMARALAINGAQRVYILGRRLDVLQDAAAKHHPTVFVPIQCDVTSKDSLQAAVDRISSEVGYINLLVANSGIGGPAERWDRTLPLSEIRAQMFDQSVMSRMTDVMNVNVTGAFFTMVAFLELLDAGNKRAVAVRPGGEIVFGAPLQPGGGDVPSIQSQVIVTSSIAAYSRDPVSRPGYAGSKAAILQLTKQASSNLARFGIRANALAPGLFPSDLTHGIISTRNPDKEDPDNKLFQPARRFGGDEEMAGTLLYLASRAGAYCNGTVMVMDGGRLGVMLSSY</sequence>
<keyword evidence="3" id="KW-0560">Oxidoreductase</keyword>
<evidence type="ECO:0000256" key="2">
    <source>
        <dbReference type="ARBA" id="ARBA00022857"/>
    </source>
</evidence>
<comment type="caution">
    <text evidence="4">The sequence shown here is derived from an EMBL/GenBank/DDBJ whole genome shotgun (WGS) entry which is preliminary data.</text>
</comment>
<evidence type="ECO:0000256" key="3">
    <source>
        <dbReference type="ARBA" id="ARBA00023002"/>
    </source>
</evidence>
<dbReference type="InterPro" id="IPR052178">
    <property type="entry name" value="Sec_Metab_Biosynth_SDR"/>
</dbReference>
<dbReference type="Gene3D" id="3.40.50.720">
    <property type="entry name" value="NAD(P)-binding Rossmann-like Domain"/>
    <property type="match status" value="1"/>
</dbReference>
<dbReference type="InterPro" id="IPR036291">
    <property type="entry name" value="NAD(P)-bd_dom_sf"/>
</dbReference>
<dbReference type="Pfam" id="PF13561">
    <property type="entry name" value="adh_short_C2"/>
    <property type="match status" value="1"/>
</dbReference>
<dbReference type="PANTHER" id="PTHR43618">
    <property type="entry name" value="7-ALPHA-HYDROXYSTEROID DEHYDROGENASE"/>
    <property type="match status" value="1"/>
</dbReference>
<reference evidence="4" key="2">
    <citation type="submission" date="2023-06" db="EMBL/GenBank/DDBJ databases">
        <authorList>
            <consortium name="Lawrence Berkeley National Laboratory"/>
            <person name="Mondo S.J."/>
            <person name="Hensen N."/>
            <person name="Bonometti L."/>
            <person name="Westerberg I."/>
            <person name="Brannstrom I.O."/>
            <person name="Guillou S."/>
            <person name="Cros-Aarteil S."/>
            <person name="Calhoun S."/>
            <person name="Haridas S."/>
            <person name="Kuo A."/>
            <person name="Pangilinan J."/>
            <person name="Riley R."/>
            <person name="Labutti K."/>
            <person name="Andreopoulos B."/>
            <person name="Lipzen A."/>
            <person name="Chen C."/>
            <person name="Yanf M."/>
            <person name="Daum C."/>
            <person name="Ng V."/>
            <person name="Clum A."/>
            <person name="Steindorff A."/>
            <person name="Ohm R."/>
            <person name="Martin F."/>
            <person name="Silar P."/>
            <person name="Natvig D."/>
            <person name="Lalanne C."/>
            <person name="Gautier V."/>
            <person name="Ament-Velasquez S.L."/>
            <person name="Kruys A."/>
            <person name="Hutchinson M.I."/>
            <person name="Powell A.J."/>
            <person name="Barry K."/>
            <person name="Miller A.N."/>
            <person name="Grigoriev I.V."/>
            <person name="Debuchy R."/>
            <person name="Gladieux P."/>
            <person name="Thoren M.H."/>
            <person name="Johannesson H."/>
        </authorList>
    </citation>
    <scope>NUCLEOTIDE SEQUENCE</scope>
    <source>
        <strain evidence="4">CBS 333.67</strain>
    </source>
</reference>
<proteinExistence type="inferred from homology"/>
<reference evidence="4" key="1">
    <citation type="journal article" date="2023" name="Mol. Phylogenet. Evol.">
        <title>Genome-scale phylogeny and comparative genomics of the fungal order Sordariales.</title>
        <authorList>
            <person name="Hensen N."/>
            <person name="Bonometti L."/>
            <person name="Westerberg I."/>
            <person name="Brannstrom I.O."/>
            <person name="Guillou S."/>
            <person name="Cros-Aarteil S."/>
            <person name="Calhoun S."/>
            <person name="Haridas S."/>
            <person name="Kuo A."/>
            <person name="Mondo S."/>
            <person name="Pangilinan J."/>
            <person name="Riley R."/>
            <person name="LaButti K."/>
            <person name="Andreopoulos B."/>
            <person name="Lipzen A."/>
            <person name="Chen C."/>
            <person name="Yan M."/>
            <person name="Daum C."/>
            <person name="Ng V."/>
            <person name="Clum A."/>
            <person name="Steindorff A."/>
            <person name="Ohm R.A."/>
            <person name="Martin F."/>
            <person name="Silar P."/>
            <person name="Natvig D.O."/>
            <person name="Lalanne C."/>
            <person name="Gautier V."/>
            <person name="Ament-Velasquez S.L."/>
            <person name="Kruys A."/>
            <person name="Hutchinson M.I."/>
            <person name="Powell A.J."/>
            <person name="Barry K."/>
            <person name="Miller A.N."/>
            <person name="Grigoriev I.V."/>
            <person name="Debuchy R."/>
            <person name="Gladieux P."/>
            <person name="Hiltunen Thoren M."/>
            <person name="Johannesson H."/>
        </authorList>
    </citation>
    <scope>NUCLEOTIDE SEQUENCE</scope>
    <source>
        <strain evidence="4">CBS 333.67</strain>
    </source>
</reference>
<organism evidence="4 5">
    <name type="scientific">Chaetomium strumarium</name>
    <dbReference type="NCBI Taxonomy" id="1170767"/>
    <lineage>
        <taxon>Eukaryota</taxon>
        <taxon>Fungi</taxon>
        <taxon>Dikarya</taxon>
        <taxon>Ascomycota</taxon>
        <taxon>Pezizomycotina</taxon>
        <taxon>Sordariomycetes</taxon>
        <taxon>Sordariomycetidae</taxon>
        <taxon>Sordariales</taxon>
        <taxon>Chaetomiaceae</taxon>
        <taxon>Chaetomium</taxon>
    </lineage>
</organism>
<comment type="similarity">
    <text evidence="1">Belongs to the short-chain dehydrogenases/reductases (SDR) family.</text>
</comment>
<dbReference type="GeneID" id="87883935"/>
<dbReference type="RefSeq" id="XP_062718750.1">
    <property type="nucleotide sequence ID" value="XM_062865106.1"/>
</dbReference>
<gene>
    <name evidence="4" type="ORF">B0T15DRAFT_401419</name>
</gene>
<evidence type="ECO:0000256" key="1">
    <source>
        <dbReference type="ARBA" id="ARBA00006484"/>
    </source>
</evidence>
<dbReference type="PRINTS" id="PR00081">
    <property type="entry name" value="GDHRDH"/>
</dbReference>
<dbReference type="SUPFAM" id="SSF51735">
    <property type="entry name" value="NAD(P)-binding Rossmann-fold domains"/>
    <property type="match status" value="1"/>
</dbReference>
<dbReference type="EMBL" id="JAUDZG010000006">
    <property type="protein sequence ID" value="KAK3302970.1"/>
    <property type="molecule type" value="Genomic_DNA"/>
</dbReference>
<dbReference type="AlphaFoldDB" id="A0AAJ0GNH0"/>
<dbReference type="PROSITE" id="PS00061">
    <property type="entry name" value="ADH_SHORT"/>
    <property type="match status" value="1"/>
</dbReference>
<dbReference type="InterPro" id="IPR002347">
    <property type="entry name" value="SDR_fam"/>
</dbReference>
<evidence type="ECO:0000313" key="5">
    <source>
        <dbReference type="Proteomes" id="UP001273166"/>
    </source>
</evidence>
<name>A0AAJ0GNH0_9PEZI</name>
<dbReference type="InterPro" id="IPR020904">
    <property type="entry name" value="Sc_DH/Rdtase_CS"/>
</dbReference>